<sequence length="447" mass="47458">MIPPPPPPSPPAVPFSPTLQCPLVISFLLLSPHLRTSLASGFHRIALPCSTLPFLAPPFLSRSRRRGLFPYATRRPPHLGTRRRPPRSSLPSILGTPPPRNPPAWTADLPSAAVQPPPVPLALRRRAASPSATLALPAVASSGPQLAVSAQCLEPPPFSSTMADVPSSVATFPSLSTAIAGLVVPGGGGCPPPSVRSAPSGQLPPASPTPFGVFPPPFLPLPRPSLSWTREQLALVGTPSSMFADKLRWDSPPALPAPTVPSSPAWATPDFAPPLRWPPPPSRRRTVHSGHHPIDRWPGTISHASFRVLCRPSLCSPQVGCMEQHLASCHASTHVRCSFFGGPIPRLENADHSSLWSSRVPLYASLDFSDFMRTRTSPVPYAAESFVGLCSAPTGLVGPLLSEGFVAPSSTRSCSGFYADSVSSGPPALRRCYPLALPAYFHWSPPF</sequence>
<dbReference type="AlphaFoldDB" id="A0AAX6FSW0"/>
<comment type="caution">
    <text evidence="2">The sequence shown here is derived from an EMBL/GenBank/DDBJ whole genome shotgun (WGS) entry which is preliminary data.</text>
</comment>
<name>A0AAX6FSW0_IRIPA</name>
<evidence type="ECO:0000313" key="2">
    <source>
        <dbReference type="EMBL" id="KAJ6819118.1"/>
    </source>
</evidence>
<protein>
    <submittedName>
        <fullName evidence="2">Pollen-specific leucine-rich repeat extensin-like protein 3</fullName>
    </submittedName>
</protein>
<gene>
    <name evidence="2" type="ORF">M6B38_403925</name>
</gene>
<feature type="region of interest" description="Disordered" evidence="1">
    <location>
        <begin position="71"/>
        <end position="111"/>
    </location>
</feature>
<keyword evidence="3" id="KW-1185">Reference proteome</keyword>
<dbReference type="Proteomes" id="UP001140949">
    <property type="component" value="Unassembled WGS sequence"/>
</dbReference>
<accession>A0AAX6FSW0</accession>
<dbReference type="EMBL" id="JANAVB010026599">
    <property type="protein sequence ID" value="KAJ6819118.1"/>
    <property type="molecule type" value="Genomic_DNA"/>
</dbReference>
<organism evidence="2 3">
    <name type="scientific">Iris pallida</name>
    <name type="common">Sweet iris</name>
    <dbReference type="NCBI Taxonomy" id="29817"/>
    <lineage>
        <taxon>Eukaryota</taxon>
        <taxon>Viridiplantae</taxon>
        <taxon>Streptophyta</taxon>
        <taxon>Embryophyta</taxon>
        <taxon>Tracheophyta</taxon>
        <taxon>Spermatophyta</taxon>
        <taxon>Magnoliopsida</taxon>
        <taxon>Liliopsida</taxon>
        <taxon>Asparagales</taxon>
        <taxon>Iridaceae</taxon>
        <taxon>Iridoideae</taxon>
        <taxon>Irideae</taxon>
        <taxon>Iris</taxon>
    </lineage>
</organism>
<proteinExistence type="predicted"/>
<reference evidence="2" key="1">
    <citation type="journal article" date="2023" name="GigaByte">
        <title>Genome assembly of the bearded iris, Iris pallida Lam.</title>
        <authorList>
            <person name="Bruccoleri R.E."/>
            <person name="Oakeley E.J."/>
            <person name="Faust A.M.E."/>
            <person name="Altorfer M."/>
            <person name="Dessus-Babus S."/>
            <person name="Burckhardt D."/>
            <person name="Oertli M."/>
            <person name="Naumann U."/>
            <person name="Petersen F."/>
            <person name="Wong J."/>
        </authorList>
    </citation>
    <scope>NUCLEOTIDE SEQUENCE</scope>
    <source>
        <strain evidence="2">GSM-AAB239-AS_SAM_17_03QT</strain>
    </source>
</reference>
<evidence type="ECO:0000313" key="3">
    <source>
        <dbReference type="Proteomes" id="UP001140949"/>
    </source>
</evidence>
<feature type="compositionally biased region" description="Basic residues" evidence="1">
    <location>
        <begin position="75"/>
        <end position="86"/>
    </location>
</feature>
<reference evidence="2" key="2">
    <citation type="submission" date="2023-04" db="EMBL/GenBank/DDBJ databases">
        <authorList>
            <person name="Bruccoleri R.E."/>
            <person name="Oakeley E.J."/>
            <person name="Faust A.-M."/>
            <person name="Dessus-Babus S."/>
            <person name="Altorfer M."/>
            <person name="Burckhardt D."/>
            <person name="Oertli M."/>
            <person name="Naumann U."/>
            <person name="Petersen F."/>
            <person name="Wong J."/>
        </authorList>
    </citation>
    <scope>NUCLEOTIDE SEQUENCE</scope>
    <source>
        <strain evidence="2">GSM-AAB239-AS_SAM_17_03QT</strain>
        <tissue evidence="2">Leaf</tissue>
    </source>
</reference>
<evidence type="ECO:0000256" key="1">
    <source>
        <dbReference type="SAM" id="MobiDB-lite"/>
    </source>
</evidence>